<dbReference type="GO" id="GO:0008233">
    <property type="term" value="F:peptidase activity"/>
    <property type="evidence" value="ECO:0007669"/>
    <property type="project" value="InterPro"/>
</dbReference>
<organism evidence="3 4">
    <name type="scientific">Rothia dentocariosa</name>
    <dbReference type="NCBI Taxonomy" id="2047"/>
    <lineage>
        <taxon>Bacteria</taxon>
        <taxon>Bacillati</taxon>
        <taxon>Actinomycetota</taxon>
        <taxon>Actinomycetes</taxon>
        <taxon>Micrococcales</taxon>
        <taxon>Micrococcaceae</taxon>
        <taxon>Rothia</taxon>
    </lineage>
</organism>
<comment type="similarity">
    <text evidence="1">Belongs to the Pup ligase/Pup deamidase family. Pup deamidase subfamily.</text>
</comment>
<evidence type="ECO:0000256" key="2">
    <source>
        <dbReference type="SAM" id="MobiDB-lite"/>
    </source>
</evidence>
<dbReference type="PANTHER" id="PTHR42307">
    <property type="entry name" value="PUP DEAMIDASE/DEPUPYLASE"/>
    <property type="match status" value="1"/>
</dbReference>
<dbReference type="Pfam" id="PF03136">
    <property type="entry name" value="Pup_ligase"/>
    <property type="match status" value="1"/>
</dbReference>
<dbReference type="GO" id="GO:0019941">
    <property type="term" value="P:modification-dependent protein catabolic process"/>
    <property type="evidence" value="ECO:0007669"/>
    <property type="project" value="InterPro"/>
</dbReference>
<dbReference type="AlphaFoldDB" id="A0A2A8D849"/>
<name>A0A2A8D849_9MICC</name>
<gene>
    <name evidence="3" type="ORF">CRM92_01690</name>
</gene>
<evidence type="ECO:0000313" key="4">
    <source>
        <dbReference type="Proteomes" id="UP000219947"/>
    </source>
</evidence>
<protein>
    <submittedName>
        <fullName evidence="3">Proteasome accessory factor PafA2</fullName>
    </submittedName>
</protein>
<evidence type="ECO:0000256" key="1">
    <source>
        <dbReference type="ARBA" id="ARBA00009114"/>
    </source>
</evidence>
<sequence>MFQPVYGIHRIMGAETEYGVISPDAPDTNPTILSAIVVNTYEKLEAKRTESLRRTIENNAQEAQRTRWSTESESPLTDAFGHTVKEQEAHASQLTHTRRELTSEDIALEALREAGIDGSQELIHGRGGYPERLDWDRVTMNAMLANGARLYVDHAHPEYSSPEVLTPLQAVLYDAAGDKIAYDSITEVAQHSNDNLPAIKLYKNNTDSKGQSYGAHENYLISRDIPFEDVASTLLTFFATRIIYTGAGRVGIGVNGEIPGFQISSRADFFERPVGLETTIRRPIVNTRDEPHANSERYRRLHVIPADANLSHYSNLLKFGTATLVLNLIESGRAPNLHIADPVTALHTTSHDLLLSAQLPLTENSDSTTKFATALEIQRAYLNACKSHEQENPTGVDNDTQQILALWEETLDALETNPLALADRLDWVAKYALVSSYVAKGVPYTDAKLKALDIHYADIDPTRGLYHRLVARGRMRTLFTSQDIEDAARTPPSDTRAYLRGTLMSRWPDEIIGINWDTVSCRGRYSHELTRLAMPEPTRYTQSEVDPLLPRVTHSDELLQLLQQNTTPHKDL</sequence>
<dbReference type="GO" id="GO:0070490">
    <property type="term" value="P:protein pupylation"/>
    <property type="evidence" value="ECO:0007669"/>
    <property type="project" value="TreeGrafter"/>
</dbReference>
<dbReference type="GO" id="GO:0016811">
    <property type="term" value="F:hydrolase activity, acting on carbon-nitrogen (but not peptide) bonds, in linear amides"/>
    <property type="evidence" value="ECO:0007669"/>
    <property type="project" value="InterPro"/>
</dbReference>
<keyword evidence="3" id="KW-0647">Proteasome</keyword>
<keyword evidence="4" id="KW-1185">Reference proteome</keyword>
<evidence type="ECO:0000313" key="3">
    <source>
        <dbReference type="EMBL" id="PEN16778.1"/>
    </source>
</evidence>
<proteinExistence type="inferred from homology"/>
<accession>A0A2A8D849</accession>
<dbReference type="EMBL" id="PDEV01000001">
    <property type="protein sequence ID" value="PEN16778.1"/>
    <property type="molecule type" value="Genomic_DNA"/>
</dbReference>
<dbReference type="GO" id="GO:0000502">
    <property type="term" value="C:proteasome complex"/>
    <property type="evidence" value="ECO:0007669"/>
    <property type="project" value="UniProtKB-KW"/>
</dbReference>
<dbReference type="GO" id="GO:0005524">
    <property type="term" value="F:ATP binding"/>
    <property type="evidence" value="ECO:0007669"/>
    <property type="project" value="TreeGrafter"/>
</dbReference>
<dbReference type="RefSeq" id="WP_048778186.1">
    <property type="nucleotide sequence ID" value="NZ_CAURLQ010000007.1"/>
</dbReference>
<dbReference type="InterPro" id="IPR022366">
    <property type="entry name" value="Pup_deamidase"/>
</dbReference>
<dbReference type="Proteomes" id="UP000219947">
    <property type="component" value="Unassembled WGS sequence"/>
</dbReference>
<dbReference type="InterPro" id="IPR004347">
    <property type="entry name" value="Pup_ligase/deamidase"/>
</dbReference>
<dbReference type="GO" id="GO:0010498">
    <property type="term" value="P:proteasomal protein catabolic process"/>
    <property type="evidence" value="ECO:0007669"/>
    <property type="project" value="InterPro"/>
</dbReference>
<dbReference type="PANTHER" id="PTHR42307:SF2">
    <property type="entry name" value="PUP DEAMIDASE_DEPUPYLASE"/>
    <property type="match status" value="1"/>
</dbReference>
<reference evidence="3" key="1">
    <citation type="submission" date="2017-10" db="EMBL/GenBank/DDBJ databases">
        <title>Kefir isolates.</title>
        <authorList>
            <person name="Kim Y."/>
            <person name="Blasche S."/>
        </authorList>
    </citation>
    <scope>NUCLEOTIDE SEQUENCE [LARGE SCALE GENOMIC DNA]</scope>
    <source>
        <strain evidence="3">OG2-2</strain>
    </source>
</reference>
<dbReference type="NCBIfam" id="TIGR03688">
    <property type="entry name" value="depupylase_Dop"/>
    <property type="match status" value="1"/>
</dbReference>
<feature type="region of interest" description="Disordered" evidence="2">
    <location>
        <begin position="55"/>
        <end position="75"/>
    </location>
</feature>
<comment type="caution">
    <text evidence="3">The sequence shown here is derived from an EMBL/GenBank/DDBJ whole genome shotgun (WGS) entry which is preliminary data.</text>
</comment>